<dbReference type="GO" id="GO:0003700">
    <property type="term" value="F:DNA-binding transcription factor activity"/>
    <property type="evidence" value="ECO:0007669"/>
    <property type="project" value="InterPro"/>
</dbReference>
<dbReference type="SUPFAM" id="SSF48008">
    <property type="entry name" value="GntR ligand-binding domain-like"/>
    <property type="match status" value="1"/>
</dbReference>
<dbReference type="PANTHER" id="PTHR43537:SF24">
    <property type="entry name" value="GLUCONATE OPERON TRANSCRIPTIONAL REPRESSOR"/>
    <property type="match status" value="1"/>
</dbReference>
<dbReference type="PROSITE" id="PS50949">
    <property type="entry name" value="HTH_GNTR"/>
    <property type="match status" value="1"/>
</dbReference>
<dbReference type="Gene3D" id="1.20.120.530">
    <property type="entry name" value="GntR ligand-binding domain-like"/>
    <property type="match status" value="1"/>
</dbReference>
<comment type="caution">
    <text evidence="5">The sequence shown here is derived from an EMBL/GenBank/DDBJ whole genome shotgun (WGS) entry which is preliminary data.</text>
</comment>
<dbReference type="EMBL" id="BANT01000015">
    <property type="protein sequence ID" value="GAC57029.1"/>
    <property type="molecule type" value="Genomic_DNA"/>
</dbReference>
<dbReference type="InterPro" id="IPR011711">
    <property type="entry name" value="GntR_C"/>
</dbReference>
<dbReference type="Pfam" id="PF07729">
    <property type="entry name" value="FCD"/>
    <property type="match status" value="1"/>
</dbReference>
<evidence type="ECO:0000256" key="2">
    <source>
        <dbReference type="ARBA" id="ARBA00023125"/>
    </source>
</evidence>
<dbReference type="SMART" id="SM00345">
    <property type="entry name" value="HTH_GNTR"/>
    <property type="match status" value="1"/>
</dbReference>
<sequence>MSKTYSAAERVYDEVKEAILTCELPGGELISEGEVAERCQVSRTPVREAFLRLAAEGWMRLYPKRGALIVPVGERESREVLEARLLVECHAVRDIVARPAAIGPLVDRLRANLALLEGASGDDFARIDTEFHQLIVEAGRNSILQDFFTSLGERRRRMTAASMHRDAGVTARIQRDHIALADAVAAGDADLFARLLREHLAGVHEVVEVDR</sequence>
<dbReference type="InterPro" id="IPR000524">
    <property type="entry name" value="Tscrpt_reg_HTH_GntR"/>
</dbReference>
<dbReference type="AlphaFoldDB" id="L7L801"/>
<dbReference type="InterPro" id="IPR008920">
    <property type="entry name" value="TF_FadR/GntR_C"/>
</dbReference>
<keyword evidence="6" id="KW-1185">Reference proteome</keyword>
<dbReference type="InterPro" id="IPR036390">
    <property type="entry name" value="WH_DNA-bd_sf"/>
</dbReference>
<dbReference type="PANTHER" id="PTHR43537">
    <property type="entry name" value="TRANSCRIPTIONAL REGULATOR, GNTR FAMILY"/>
    <property type="match status" value="1"/>
</dbReference>
<protein>
    <submittedName>
        <fullName evidence="5">Putative GntR family transcriptional regulator</fullName>
    </submittedName>
</protein>
<accession>L7L801</accession>
<evidence type="ECO:0000313" key="5">
    <source>
        <dbReference type="EMBL" id="GAC57029.1"/>
    </source>
</evidence>
<dbReference type="SMART" id="SM00895">
    <property type="entry name" value="FCD"/>
    <property type="match status" value="1"/>
</dbReference>
<proteinExistence type="predicted"/>
<dbReference type="Proteomes" id="UP000053405">
    <property type="component" value="Unassembled WGS sequence"/>
</dbReference>
<dbReference type="eggNOG" id="COG1802">
    <property type="taxonomic scope" value="Bacteria"/>
</dbReference>
<name>L7L801_9ACTN</name>
<organism evidence="5 6">
    <name type="scientific">Gordonia hirsuta DSM 44140 = NBRC 16056</name>
    <dbReference type="NCBI Taxonomy" id="1121927"/>
    <lineage>
        <taxon>Bacteria</taxon>
        <taxon>Bacillati</taxon>
        <taxon>Actinomycetota</taxon>
        <taxon>Actinomycetes</taxon>
        <taxon>Mycobacteriales</taxon>
        <taxon>Gordoniaceae</taxon>
        <taxon>Gordonia</taxon>
    </lineage>
</organism>
<keyword evidence="3" id="KW-0804">Transcription</keyword>
<reference evidence="5 6" key="1">
    <citation type="submission" date="2012-12" db="EMBL/GenBank/DDBJ databases">
        <title>Whole genome shotgun sequence of Gordonia hirsuta NBRC 16056.</title>
        <authorList>
            <person name="Isaki-Nakamura S."/>
            <person name="Hosoyama A."/>
            <person name="Tsuchikane K."/>
            <person name="Katsumata H."/>
            <person name="Baba S."/>
            <person name="Yamazaki S."/>
            <person name="Fujita N."/>
        </authorList>
    </citation>
    <scope>NUCLEOTIDE SEQUENCE [LARGE SCALE GENOMIC DNA]</scope>
    <source>
        <strain evidence="5 6">NBRC 16056</strain>
    </source>
</reference>
<gene>
    <name evidence="5" type="ORF">GOHSU_15_00210</name>
</gene>
<feature type="domain" description="HTH gntR-type" evidence="4">
    <location>
        <begin position="5"/>
        <end position="72"/>
    </location>
</feature>
<evidence type="ECO:0000256" key="3">
    <source>
        <dbReference type="ARBA" id="ARBA00023163"/>
    </source>
</evidence>
<dbReference type="SUPFAM" id="SSF46785">
    <property type="entry name" value="Winged helix' DNA-binding domain"/>
    <property type="match status" value="1"/>
</dbReference>
<evidence type="ECO:0000313" key="6">
    <source>
        <dbReference type="Proteomes" id="UP000053405"/>
    </source>
</evidence>
<dbReference type="RefSeq" id="WP_005938399.1">
    <property type="nucleotide sequence ID" value="NZ_ATVK01000008.1"/>
</dbReference>
<dbReference type="Pfam" id="PF00392">
    <property type="entry name" value="GntR"/>
    <property type="match status" value="1"/>
</dbReference>
<dbReference type="OrthoDB" id="3186208at2"/>
<dbReference type="PRINTS" id="PR00035">
    <property type="entry name" value="HTHGNTR"/>
</dbReference>
<dbReference type="STRING" id="1121927.GOHSU_15_00210"/>
<keyword evidence="1" id="KW-0805">Transcription regulation</keyword>
<dbReference type="InterPro" id="IPR036388">
    <property type="entry name" value="WH-like_DNA-bd_sf"/>
</dbReference>
<evidence type="ECO:0000256" key="1">
    <source>
        <dbReference type="ARBA" id="ARBA00023015"/>
    </source>
</evidence>
<dbReference type="GO" id="GO:0003677">
    <property type="term" value="F:DNA binding"/>
    <property type="evidence" value="ECO:0007669"/>
    <property type="project" value="UniProtKB-KW"/>
</dbReference>
<evidence type="ECO:0000259" key="4">
    <source>
        <dbReference type="PROSITE" id="PS50949"/>
    </source>
</evidence>
<keyword evidence="2" id="KW-0238">DNA-binding</keyword>
<dbReference type="Gene3D" id="1.10.10.10">
    <property type="entry name" value="Winged helix-like DNA-binding domain superfamily/Winged helix DNA-binding domain"/>
    <property type="match status" value="1"/>
</dbReference>